<dbReference type="HOGENOM" id="CLU_006332_9_3_11"/>
<dbReference type="PATRIC" id="fig|446465.5.peg.111"/>
<keyword evidence="3" id="KW-1185">Reference proteome</keyword>
<accession>C7MF96</accession>
<dbReference type="PANTHER" id="PTHR43108">
    <property type="entry name" value="N-ACETYLGLUCOSAMINE-6-SULFATASE FAMILY MEMBER"/>
    <property type="match status" value="1"/>
</dbReference>
<reference evidence="2 3" key="1">
    <citation type="journal article" date="2009" name="Stand. Genomic Sci.">
        <title>Complete genome sequence of Brachybacterium faecium type strain (Schefferle 6-10).</title>
        <authorList>
            <person name="Lapidus A."/>
            <person name="Pukall R."/>
            <person name="Labuttii K."/>
            <person name="Copeland A."/>
            <person name="Del Rio T.G."/>
            <person name="Nolan M."/>
            <person name="Chen F."/>
            <person name="Lucas S."/>
            <person name="Tice H."/>
            <person name="Cheng J.F."/>
            <person name="Bruce D."/>
            <person name="Goodwin L."/>
            <person name="Pitluck S."/>
            <person name="Rohde M."/>
            <person name="Goker M."/>
            <person name="Pati A."/>
            <person name="Ivanova N."/>
            <person name="Mavrommatis K."/>
            <person name="Chen A."/>
            <person name="Palaniappan K."/>
            <person name="D'haeseleer P."/>
            <person name="Chain P."/>
            <person name="Bristow J."/>
            <person name="Eisen J.A."/>
            <person name="Markowitz V."/>
            <person name="Hugenholtz P."/>
            <person name="Kyrpides N.C."/>
            <person name="Klenk H.P."/>
        </authorList>
    </citation>
    <scope>NUCLEOTIDE SEQUENCE [LARGE SCALE GENOMIC DNA]</scope>
    <source>
        <strain evidence="3">ATCC 43885 / DSM 4810 / JCM 11609 / LMG 19847 / NBRC 14762 / NCIMB 9860 / 6-10</strain>
    </source>
</reference>
<dbReference type="InterPro" id="IPR017850">
    <property type="entry name" value="Alkaline_phosphatase_core_sf"/>
</dbReference>
<dbReference type="InterPro" id="IPR000917">
    <property type="entry name" value="Sulfatase_N"/>
</dbReference>
<dbReference type="Proteomes" id="UP000001919">
    <property type="component" value="Chromosome"/>
</dbReference>
<organism evidence="2 3">
    <name type="scientific">Brachybacterium faecium (strain ATCC 43885 / DSM 4810 / JCM 11609 / LMG 19847 / NBRC 14762 / NCIMB 9860 / 6-10)</name>
    <dbReference type="NCBI Taxonomy" id="446465"/>
    <lineage>
        <taxon>Bacteria</taxon>
        <taxon>Bacillati</taxon>
        <taxon>Actinomycetota</taxon>
        <taxon>Actinomycetes</taxon>
        <taxon>Micrococcales</taxon>
        <taxon>Dermabacteraceae</taxon>
        <taxon>Brachybacterium</taxon>
    </lineage>
</organism>
<proteinExistence type="predicted"/>
<dbReference type="EMBL" id="CP001643">
    <property type="protein sequence ID" value="ACU83996.1"/>
    <property type="molecule type" value="Genomic_DNA"/>
</dbReference>
<dbReference type="SUPFAM" id="SSF53649">
    <property type="entry name" value="Alkaline phosphatase-like"/>
    <property type="match status" value="1"/>
</dbReference>
<dbReference type="AlphaFoldDB" id="C7MF96"/>
<gene>
    <name evidence="2" type="ordered locus">Bfae_01140</name>
</gene>
<dbReference type="CDD" id="cd16031">
    <property type="entry name" value="G6S_like"/>
    <property type="match status" value="1"/>
</dbReference>
<dbReference type="Pfam" id="PF00884">
    <property type="entry name" value="Sulfatase"/>
    <property type="match status" value="1"/>
</dbReference>
<dbReference type="OrthoDB" id="9777306at2"/>
<feature type="domain" description="Sulfatase N-terminal" evidence="1">
    <location>
        <begin position="4"/>
        <end position="347"/>
    </location>
</feature>
<evidence type="ECO:0000259" key="1">
    <source>
        <dbReference type="Pfam" id="PF00884"/>
    </source>
</evidence>
<evidence type="ECO:0000313" key="2">
    <source>
        <dbReference type="EMBL" id="ACU83996.1"/>
    </source>
</evidence>
<dbReference type="eggNOG" id="COG3119">
    <property type="taxonomic scope" value="Bacteria"/>
</dbReference>
<dbReference type="STRING" id="446465.Bfae_01140"/>
<evidence type="ECO:0000313" key="3">
    <source>
        <dbReference type="Proteomes" id="UP000001919"/>
    </source>
</evidence>
<sequence length="483" mass="55175">MTRPNIVFIMSDDHAAHSISAYGSRVNTTPHMDRLADEGARMDATYCTNAICTPSRASILSGTYSHINRAPSIYSEFDYRVRTFPEVLQECGYQTALYGKWHLGRSERSLPRGFDDFRIYPDQGDYIDPVMIGPAGEEQIPGYATDIVTRQSLDFIDRRDPEQPFCLLVHHKAPHRPWIPHPRYEHLYEAGTIPEPETMWDDHATRSEVVREVAMNLDDLRPTDYKDELPAELEGETEEARRARASWKYQRYMRDYLRCVQAVDDSIGEILDHLDQEGLGENTLVVYTSDQGFFLGDHGWFDKRLMLDESLTMPMLLRWPAQIPAGSRVSDIVSNVDFAATLLEAAGRSASDLPDQQGRSFLPQLRGEEVPDWRQAVYYRYWEHDDPEHHAPAHYGVRTPTHKYIHYYNDGLGSPGSSTRIMPAEDELYDLATDPQEMRNVAHDPAYAGVLEEMKALTAQLQAEYGDAPYEGPDTPRLEWPTA</sequence>
<dbReference type="KEGG" id="bfa:Bfae_01140"/>
<dbReference type="Gene3D" id="3.40.720.10">
    <property type="entry name" value="Alkaline Phosphatase, subunit A"/>
    <property type="match status" value="1"/>
</dbReference>
<protein>
    <submittedName>
        <fullName evidence="2">Arylsulfatase A family protein</fullName>
    </submittedName>
</protein>
<name>C7MF96_BRAFD</name>
<dbReference type="PANTHER" id="PTHR43108:SF6">
    <property type="entry name" value="N-SULPHOGLUCOSAMINE SULPHOHYDROLASE"/>
    <property type="match status" value="1"/>
</dbReference>